<dbReference type="AlphaFoldDB" id="A0AAV0H7Z2"/>
<dbReference type="Gene3D" id="1.10.510.10">
    <property type="entry name" value="Transferase(Phosphotransferase) domain 1"/>
    <property type="match status" value="1"/>
</dbReference>
<dbReference type="InterPro" id="IPR000719">
    <property type="entry name" value="Prot_kinase_dom"/>
</dbReference>
<proteinExistence type="predicted"/>
<keyword evidence="5" id="KW-1185">Reference proteome</keyword>
<dbReference type="PROSITE" id="PS00108">
    <property type="entry name" value="PROTEIN_KINASE_ST"/>
    <property type="match status" value="1"/>
</dbReference>
<evidence type="ECO:0000259" key="3">
    <source>
        <dbReference type="PROSITE" id="PS50011"/>
    </source>
</evidence>
<organism evidence="4 5">
    <name type="scientific">Linum tenue</name>
    <dbReference type="NCBI Taxonomy" id="586396"/>
    <lineage>
        <taxon>Eukaryota</taxon>
        <taxon>Viridiplantae</taxon>
        <taxon>Streptophyta</taxon>
        <taxon>Embryophyta</taxon>
        <taxon>Tracheophyta</taxon>
        <taxon>Spermatophyta</taxon>
        <taxon>Magnoliopsida</taxon>
        <taxon>eudicotyledons</taxon>
        <taxon>Gunneridae</taxon>
        <taxon>Pentapetalae</taxon>
        <taxon>rosids</taxon>
        <taxon>fabids</taxon>
        <taxon>Malpighiales</taxon>
        <taxon>Linaceae</taxon>
        <taxon>Linum</taxon>
    </lineage>
</organism>
<dbReference type="InterPro" id="IPR051564">
    <property type="entry name" value="LRR_receptor-like_kinase"/>
</dbReference>
<protein>
    <recommendedName>
        <fullName evidence="3">Protein kinase domain-containing protein</fullName>
    </recommendedName>
</protein>
<gene>
    <name evidence="4" type="ORF">LITE_LOCUS3146</name>
</gene>
<dbReference type="PANTHER" id="PTHR48055">
    <property type="entry name" value="LEUCINE-RICH REPEAT RECEPTOR PROTEIN KINASE EMS1"/>
    <property type="match status" value="1"/>
</dbReference>
<evidence type="ECO:0000256" key="2">
    <source>
        <dbReference type="SAM" id="SignalP"/>
    </source>
</evidence>
<accession>A0AAV0H7Z2</accession>
<dbReference type="SMART" id="SM00220">
    <property type="entry name" value="S_TKc"/>
    <property type="match status" value="1"/>
</dbReference>
<keyword evidence="2" id="KW-0732">Signal</keyword>
<dbReference type="Gene3D" id="3.30.200.20">
    <property type="entry name" value="Phosphorylase Kinase, domain 1"/>
    <property type="match status" value="1"/>
</dbReference>
<keyword evidence="1" id="KW-0812">Transmembrane</keyword>
<dbReference type="PANTHER" id="PTHR48055:SF22">
    <property type="entry name" value="LEUCINE-RICH REPEAT RECEPTOR-LIKE SERINE_THREONINE_TYROSINE-PROTEIN KINASE SOBIR1"/>
    <property type="match status" value="1"/>
</dbReference>
<feature type="signal peptide" evidence="2">
    <location>
        <begin position="1"/>
        <end position="24"/>
    </location>
</feature>
<reference evidence="4" key="1">
    <citation type="submission" date="2022-08" db="EMBL/GenBank/DDBJ databases">
        <authorList>
            <person name="Gutierrez-Valencia J."/>
        </authorList>
    </citation>
    <scope>NUCLEOTIDE SEQUENCE</scope>
</reference>
<keyword evidence="1" id="KW-0472">Membrane</keyword>
<feature type="domain" description="Protein kinase" evidence="3">
    <location>
        <begin position="100"/>
        <end position="385"/>
    </location>
</feature>
<name>A0AAV0H7Z2_9ROSI</name>
<dbReference type="GO" id="GO:0005524">
    <property type="term" value="F:ATP binding"/>
    <property type="evidence" value="ECO:0007669"/>
    <property type="project" value="InterPro"/>
</dbReference>
<sequence length="385" mass="43132">MAWPRHSPISLLLPLLLLITTASSTQPQQPSHRHHTTNNNYFRRILISISLGIATGLAAAFLLASLLRFLFCYINRTPILKGPVVFSPKIQPKSHLSSLHQELPLLGSNSNENYHKLLLEETLPLALKRLNPFDIGGASPESQSKSSLKRETQHQLELLAGLRHRNLMSLRAYIREPDRFSLVYDYVPTGSLQDAMDRVRQSQLQLSWEVRLHVALGIVKALRYLHFECAPQILHFDLKPTNVILDAEFEPRLTDCGLSGLLPNLDRASSGYNAPECFQNCRYTDKSDIFSFGMIMAVLLTGRDPKDPFFGEGEATGGSLGCWLRHLQQAGEAKEALDKSIIGEEGEEDEMLMAVRIAVVCLSDLPQDRPSSDELVLMLSQLHSF</sequence>
<dbReference type="Pfam" id="PF00069">
    <property type="entry name" value="Pkinase"/>
    <property type="match status" value="1"/>
</dbReference>
<feature type="chain" id="PRO_5043953545" description="Protein kinase domain-containing protein" evidence="2">
    <location>
        <begin position="25"/>
        <end position="385"/>
    </location>
</feature>
<evidence type="ECO:0000313" key="5">
    <source>
        <dbReference type="Proteomes" id="UP001154282"/>
    </source>
</evidence>
<feature type="transmembrane region" description="Helical" evidence="1">
    <location>
        <begin position="41"/>
        <end position="71"/>
    </location>
</feature>
<comment type="caution">
    <text evidence="4">The sequence shown here is derived from an EMBL/GenBank/DDBJ whole genome shotgun (WGS) entry which is preliminary data.</text>
</comment>
<evidence type="ECO:0000313" key="4">
    <source>
        <dbReference type="EMBL" id="CAI0381415.1"/>
    </source>
</evidence>
<dbReference type="GO" id="GO:0016020">
    <property type="term" value="C:membrane"/>
    <property type="evidence" value="ECO:0007669"/>
    <property type="project" value="TreeGrafter"/>
</dbReference>
<evidence type="ECO:0000256" key="1">
    <source>
        <dbReference type="SAM" id="Phobius"/>
    </source>
</evidence>
<dbReference type="EMBL" id="CAMGYJ010000002">
    <property type="protein sequence ID" value="CAI0381415.1"/>
    <property type="molecule type" value="Genomic_DNA"/>
</dbReference>
<dbReference type="PROSITE" id="PS50011">
    <property type="entry name" value="PROTEIN_KINASE_DOM"/>
    <property type="match status" value="1"/>
</dbReference>
<keyword evidence="1" id="KW-1133">Transmembrane helix</keyword>
<dbReference type="FunFam" id="1.10.510.10:FF:000583">
    <property type="entry name" value="Inactive leucine-rich repeat receptor-like protein kinase CORYNE"/>
    <property type="match status" value="1"/>
</dbReference>
<dbReference type="InterPro" id="IPR008271">
    <property type="entry name" value="Ser/Thr_kinase_AS"/>
</dbReference>
<dbReference type="GO" id="GO:0004672">
    <property type="term" value="F:protein kinase activity"/>
    <property type="evidence" value="ECO:0007669"/>
    <property type="project" value="InterPro"/>
</dbReference>
<dbReference type="Proteomes" id="UP001154282">
    <property type="component" value="Unassembled WGS sequence"/>
</dbReference>
<dbReference type="SUPFAM" id="SSF56112">
    <property type="entry name" value="Protein kinase-like (PK-like)"/>
    <property type="match status" value="1"/>
</dbReference>
<dbReference type="InterPro" id="IPR011009">
    <property type="entry name" value="Kinase-like_dom_sf"/>
</dbReference>